<evidence type="ECO:0000313" key="4">
    <source>
        <dbReference type="Proteomes" id="UP001370758"/>
    </source>
</evidence>
<gene>
    <name evidence="3" type="ORF">TWF481_004605</name>
</gene>
<feature type="transmembrane region" description="Helical" evidence="2">
    <location>
        <begin position="37"/>
        <end position="59"/>
    </location>
</feature>
<keyword evidence="4" id="KW-1185">Reference proteome</keyword>
<reference evidence="3 4" key="1">
    <citation type="submission" date="2023-08" db="EMBL/GenBank/DDBJ databases">
        <authorList>
            <person name="Palmer J.M."/>
        </authorList>
    </citation>
    <scope>NUCLEOTIDE SEQUENCE [LARGE SCALE GENOMIC DNA]</scope>
    <source>
        <strain evidence="3 4">TWF481</strain>
    </source>
</reference>
<dbReference type="AlphaFoldDB" id="A0AAV9WK06"/>
<accession>A0AAV9WK06</accession>
<evidence type="ECO:0000256" key="2">
    <source>
        <dbReference type="SAM" id="Phobius"/>
    </source>
</evidence>
<comment type="caution">
    <text evidence="3">The sequence shown here is derived from an EMBL/GenBank/DDBJ whole genome shotgun (WGS) entry which is preliminary data.</text>
</comment>
<organism evidence="3 4">
    <name type="scientific">Arthrobotrys musiformis</name>
    <dbReference type="NCBI Taxonomy" id="47236"/>
    <lineage>
        <taxon>Eukaryota</taxon>
        <taxon>Fungi</taxon>
        <taxon>Dikarya</taxon>
        <taxon>Ascomycota</taxon>
        <taxon>Pezizomycotina</taxon>
        <taxon>Orbiliomycetes</taxon>
        <taxon>Orbiliales</taxon>
        <taxon>Orbiliaceae</taxon>
        <taxon>Arthrobotrys</taxon>
    </lineage>
</organism>
<proteinExistence type="predicted"/>
<dbReference type="Proteomes" id="UP001370758">
    <property type="component" value="Unassembled WGS sequence"/>
</dbReference>
<name>A0AAV9WK06_9PEZI</name>
<evidence type="ECO:0000256" key="1">
    <source>
        <dbReference type="SAM" id="MobiDB-lite"/>
    </source>
</evidence>
<sequence>MTEVMVGAAPNDIQTNQPAASPTDHVHPGHISNDNKAILTVPLVLLAFSIVVVGLRIWTRARMVKFFGMDDWWILGALIVLGG</sequence>
<protein>
    <submittedName>
        <fullName evidence="3">Uncharacterized protein</fullName>
    </submittedName>
</protein>
<keyword evidence="2" id="KW-1133">Transmembrane helix</keyword>
<dbReference type="EMBL" id="JAVHJL010000002">
    <property type="protein sequence ID" value="KAK6509877.1"/>
    <property type="molecule type" value="Genomic_DNA"/>
</dbReference>
<feature type="region of interest" description="Disordered" evidence="1">
    <location>
        <begin position="1"/>
        <end position="29"/>
    </location>
</feature>
<evidence type="ECO:0000313" key="3">
    <source>
        <dbReference type="EMBL" id="KAK6509877.1"/>
    </source>
</evidence>
<keyword evidence="2" id="KW-0472">Membrane</keyword>
<keyword evidence="2" id="KW-0812">Transmembrane</keyword>